<evidence type="ECO:0000256" key="1">
    <source>
        <dbReference type="SAM" id="SignalP"/>
    </source>
</evidence>
<evidence type="ECO:0000313" key="2">
    <source>
        <dbReference type="EMBL" id="MES1930624.1"/>
    </source>
</evidence>
<keyword evidence="1" id="KW-0732">Signal</keyword>
<name>A0ABV2B5C5_9GAMM</name>
<feature type="signal peptide" evidence="1">
    <location>
        <begin position="1"/>
        <end position="32"/>
    </location>
</feature>
<keyword evidence="3" id="KW-1185">Reference proteome</keyword>
<gene>
    <name evidence="2" type="ORF">SADO_15279</name>
</gene>
<accession>A0ABV2B5C5</accession>
<feature type="chain" id="PRO_5046907847" evidence="1">
    <location>
        <begin position="33"/>
        <end position="149"/>
    </location>
</feature>
<proteinExistence type="predicted"/>
<protein>
    <submittedName>
        <fullName evidence="2">Tat pathway signal sequence domain protein</fullName>
    </submittedName>
</protein>
<organism evidence="2 3">
    <name type="scientific">Salinisphaera dokdonensis CL-ES53</name>
    <dbReference type="NCBI Taxonomy" id="1304272"/>
    <lineage>
        <taxon>Bacteria</taxon>
        <taxon>Pseudomonadati</taxon>
        <taxon>Pseudomonadota</taxon>
        <taxon>Gammaproteobacteria</taxon>
        <taxon>Salinisphaerales</taxon>
        <taxon>Salinisphaeraceae</taxon>
        <taxon>Salinisphaera</taxon>
    </lineage>
</organism>
<comment type="caution">
    <text evidence="2">The sequence shown here is derived from an EMBL/GenBank/DDBJ whole genome shotgun (WGS) entry which is preliminary data.</text>
</comment>
<evidence type="ECO:0000313" key="3">
    <source>
        <dbReference type="Proteomes" id="UP001460888"/>
    </source>
</evidence>
<dbReference type="Proteomes" id="UP001460888">
    <property type="component" value="Unassembled WGS sequence"/>
</dbReference>
<reference evidence="2 3" key="1">
    <citation type="submission" date="2013-03" db="EMBL/GenBank/DDBJ databases">
        <title>Salinisphaera dokdonensis CL-ES53 Genome Sequencing.</title>
        <authorList>
            <person name="Li C."/>
            <person name="Lai Q."/>
            <person name="Shao Z."/>
        </authorList>
    </citation>
    <scope>NUCLEOTIDE SEQUENCE [LARGE SCALE GENOMIC DNA]</scope>
    <source>
        <strain evidence="2 3">CL-ES53</strain>
    </source>
</reference>
<sequence>MTSPAVIFRDTAMLIRALIAAFALVVSSSAFAQAGGIEVELNKLEPVDGACRAYLVTQNLSDARFDAVQLDVVMFDNDGIVARRLAVQIGPMPRNKTSIKVFDIKNLACQDIGQLLLNDVIECRDDSGARDDCLSLLSVSQRGNVPFIK</sequence>
<dbReference type="EMBL" id="APND01000005">
    <property type="protein sequence ID" value="MES1930624.1"/>
    <property type="molecule type" value="Genomic_DNA"/>
</dbReference>